<proteinExistence type="predicted"/>
<evidence type="ECO:0000313" key="3">
    <source>
        <dbReference type="Proteomes" id="UP000184603"/>
    </source>
</evidence>
<dbReference type="STRING" id="1121416.SAMN02745220_05249"/>
<keyword evidence="1" id="KW-0732">Signal</keyword>
<evidence type="ECO:0000256" key="1">
    <source>
        <dbReference type="SAM" id="SignalP"/>
    </source>
</evidence>
<accession>A0A1M7YM12</accession>
<keyword evidence="3" id="KW-1185">Reference proteome</keyword>
<dbReference type="InterPro" id="IPR021655">
    <property type="entry name" value="Put_metal-bd"/>
</dbReference>
<dbReference type="RefSeq" id="WP_073617207.1">
    <property type="nucleotide sequence ID" value="NZ_FRFE01000067.1"/>
</dbReference>
<dbReference type="AlphaFoldDB" id="A0A1M7YM12"/>
<protein>
    <submittedName>
        <fullName evidence="2">Putative metal-binding motif-containing protein</fullName>
    </submittedName>
</protein>
<dbReference type="Proteomes" id="UP000184603">
    <property type="component" value="Unassembled WGS sequence"/>
</dbReference>
<sequence>MKNSLLSALVICSLSVVIYATANAAKPVDTDGDGYNNRIDCNDNNPAINPGAIELCFDGVDNNCDGLADSEDPTCGQSQCNDIDGDGYGFPADPSCSFIQEDCDDSRVQVNPGATENCGNGIDDNCDGLVDGQDPACGSGPHANNVSAN</sequence>
<organism evidence="2 3">
    <name type="scientific">Desulfopila aestuarii DSM 18488</name>
    <dbReference type="NCBI Taxonomy" id="1121416"/>
    <lineage>
        <taxon>Bacteria</taxon>
        <taxon>Pseudomonadati</taxon>
        <taxon>Thermodesulfobacteriota</taxon>
        <taxon>Desulfobulbia</taxon>
        <taxon>Desulfobulbales</taxon>
        <taxon>Desulfocapsaceae</taxon>
        <taxon>Desulfopila</taxon>
    </lineage>
</organism>
<evidence type="ECO:0000313" key="2">
    <source>
        <dbReference type="EMBL" id="SHO53664.1"/>
    </source>
</evidence>
<dbReference type="EMBL" id="FRFE01000067">
    <property type="protein sequence ID" value="SHO53664.1"/>
    <property type="molecule type" value="Genomic_DNA"/>
</dbReference>
<reference evidence="2 3" key="1">
    <citation type="submission" date="2016-12" db="EMBL/GenBank/DDBJ databases">
        <authorList>
            <person name="Song W.-J."/>
            <person name="Kurnit D.M."/>
        </authorList>
    </citation>
    <scope>NUCLEOTIDE SEQUENCE [LARGE SCALE GENOMIC DNA]</scope>
    <source>
        <strain evidence="2 3">DSM 18488</strain>
    </source>
</reference>
<name>A0A1M7YM12_9BACT</name>
<feature type="chain" id="PRO_5012590875" evidence="1">
    <location>
        <begin position="25"/>
        <end position="149"/>
    </location>
</feature>
<gene>
    <name evidence="2" type="ORF">SAMN02745220_05249</name>
</gene>
<feature type="signal peptide" evidence="1">
    <location>
        <begin position="1"/>
        <end position="24"/>
    </location>
</feature>
<dbReference type="Pfam" id="PF11617">
    <property type="entry name" value="Cu-binding_MopE"/>
    <property type="match status" value="2"/>
</dbReference>
<dbReference type="OrthoDB" id="7156875at2"/>